<dbReference type="GO" id="GO:0009007">
    <property type="term" value="F:site-specific DNA-methyltransferase (adenine-specific) activity"/>
    <property type="evidence" value="ECO:0007669"/>
    <property type="project" value="InterPro"/>
</dbReference>
<evidence type="ECO:0000313" key="5">
    <source>
        <dbReference type="EMBL" id="KAK3280043.1"/>
    </source>
</evidence>
<dbReference type="InterPro" id="IPR036397">
    <property type="entry name" value="RNaseH_sf"/>
</dbReference>
<dbReference type="GO" id="GO:0009307">
    <property type="term" value="P:DNA restriction-modification system"/>
    <property type="evidence" value="ECO:0007669"/>
    <property type="project" value="InterPro"/>
</dbReference>
<evidence type="ECO:0000313" key="6">
    <source>
        <dbReference type="Proteomes" id="UP001190700"/>
    </source>
</evidence>
<dbReference type="GO" id="GO:0016787">
    <property type="term" value="F:hydrolase activity"/>
    <property type="evidence" value="ECO:0007669"/>
    <property type="project" value="UniProtKB-KW"/>
</dbReference>
<organism evidence="5 6">
    <name type="scientific">Cymbomonas tetramitiformis</name>
    <dbReference type="NCBI Taxonomy" id="36881"/>
    <lineage>
        <taxon>Eukaryota</taxon>
        <taxon>Viridiplantae</taxon>
        <taxon>Chlorophyta</taxon>
        <taxon>Pyramimonadophyceae</taxon>
        <taxon>Pyramimonadales</taxon>
        <taxon>Pyramimonadaceae</taxon>
        <taxon>Cymbomonas</taxon>
    </lineage>
</organism>
<dbReference type="Proteomes" id="UP001190700">
    <property type="component" value="Unassembled WGS sequence"/>
</dbReference>
<dbReference type="Gene3D" id="3.30.420.10">
    <property type="entry name" value="Ribonuclease H-like superfamily/Ribonuclease H"/>
    <property type="match status" value="1"/>
</dbReference>
<dbReference type="InterPro" id="IPR039537">
    <property type="entry name" value="Retrotran_Ty1/copia-like"/>
</dbReference>
<dbReference type="GO" id="GO:0046872">
    <property type="term" value="F:metal ion binding"/>
    <property type="evidence" value="ECO:0007669"/>
    <property type="project" value="UniProtKB-KW"/>
</dbReference>
<keyword evidence="6" id="KW-1185">Reference proteome</keyword>
<feature type="compositionally biased region" description="Acidic residues" evidence="3">
    <location>
        <begin position="788"/>
        <end position="810"/>
    </location>
</feature>
<dbReference type="PANTHER" id="PTHR42648:SF18">
    <property type="entry name" value="RETROTRANSPOSON, UNCLASSIFIED-LIKE PROTEIN"/>
    <property type="match status" value="1"/>
</dbReference>
<sequence>MVKGKSYSQATTPSPPGGAPAYEEKPGESSLRDIALSGQQEQISALTEMVKGLSSQLYEFRNLSQTVPRATVPVDKHLDSSPAGGRRPLPGLSDMTKGLSADSYFSGKETDQEGIWDEWLAKIRPSLRHPSLALLLSESTPLHMVRGDDSYLEEANQLFYDFLCRVTTGTANAVVRSYEQHSDGHGAWLELSKLRRNTSVVYFITQVDKLLSLPNQLSRLAPPLPTFLESKETLRRVREYSANAHVTPSGKPLCMEMVETIFSAMAIVRLHPDYMLLKAKFMSETLPTASVLSDQVTSHYDTILAPRAAVAQTAHALDTESEAAGAIADDRRKQEEAKRLRLAVKVPCPVCHRRGHPAKDCFIKNVEKREAFFKKASPTTKAAILKRVADYEKHGSLPKPGEHLGAAAGQSELHPGLEESGEALFAIREAGPSDLHPGLDETGEDIYASSLGSGLLESGHSSISGSLTLCPAPGQLSTCGRSSVLVESSLPDGTQSALSSGPAEAGNLNVSGSLPSSSAPCKPWISGRGSVPVESQSSVLPVFNYYSVLTEVGEPEVVVSHTAGEYTGDNEGTVCAPRVELSSARRPPRRTKKKHHCYVPNKHSPVLSRRRRTKFVPIYDSWVYIDVLTAFFPDKARLKRTQAQWDDGRDQHLGDTFQISPRQLWFKPGLQQWHSIMMAGSVEIFLRAHHILDMYEGTALPRGVGHTVSAGKIFSQLHVIRQATDDMDILLKLESVMVRTSLEALHSWASELGGGTRALIQAVEDFGGMLFLGEGWGTSAWPEYSDPGSDDDTSMPDLEDASDSGEDEEDMHLGQPVEGDSGFVTMLGSPNYDRLLADPGSYLHYPMVHSYMPDLLSISGQADNDFGCMVPDLASGSDSDSGDDDSLPDLEDACDSDEEEEDMYLGHSDEEEEDMSLGQPVEGVGYNPSDDWASGLLSPPRKISFCSVALVPSGYYEDHCEGHCDDACDDLVTDLDLDSDPCGECAWVPCDAWASGVYCAPDAGHAQVACGASAGRGGTQSAVDKSAVIDSGATKHIFNSVRVFNADYDNAACETFSVVQSQSVSSSGSGSVTFAKKDVKSGRTIGLQLLGTHRIPGQPFNLLSVVALEDAGFLVDFGARTVSKGGVVISFARVGNQYIMHEDPYETLDTHLACAAKHTDDQRDRSDWKFEDTKPHFTTHGPFLLELFSSDDNHILDDYCTITDTCFGKDWAGRHCYGNPPFDHDIILQCLQKALTDFDRDPSNTKFMFILPKWVTASWWSLISRFDIIHEYPAGAKIFSAPRESCYNVANLEPCGEDRVWIEDTKWPVVVLFKDSHTTEQLDIKLLQHVRLGHIGDKSVDYMFAQNIPMSHNTLAARYSIALSGPVLGGYRWFVLFVDDSTTWICIFFLKLKSDYLKAFKLYMQEVKRLRSTMNLSSEYHMVLHTDGDSTMIAGQTAAFCEKHGIEQRHGSPYLHENQARVERSHRDVQAMARALLLTSGFGVDMWPLATRHAVYILNRVFRKSLGWTSAYYLIRKKHADLSQLRVFGCMAYPFIDPTIREHKLSNRARELKYVGHSEVSSAYLLYDHESGKVVNSGMVTSSERLDKLGKVVTTWDPSAVTPLKTNFMVTTLDAPYKDPPPALLETAVLEQGVYLPEDSDEIVAVMKVETSDDVCWVSLSSYLKPGSDRLSLLRDCPSYGSINAHYPLFAEVRVVTGKGDSEEAMICGRAIAPHAQPYCVVLLTNFTIMDLPAGEVRFPPTHTCLGVQAAETPTVQSSLLPEPKSHSQVLNSPDCTEWLNSIQDELEALVQIKKALLKMDEEEVPAGVKLLEMSLVLKVKLDKNRQLLKRKSRVCVRGNKQEYGVDYYDTFAPCTQLSSVRIVITLALNLGLVVYHMDVDTAFLNSAGKEWFDTSDAFINGYDSRMLRSDVEPCLYFIRDAALQVIILAYVDDYLVATDDKSWYDTFVATFHAQYACKDLGVLDLVMGIGVRWGSDTTYLSQSGYISQIINTYGLDEAKQAKHFVALKQVVRYLKGTREYELVLRTVSVLGGKCVSLSTTEAEIIAMSEGAREVKYVLNVLDSLAFLGLFRRVGDGYNRKLLDAVRAVTIADCQRVMGKYFTKLFDPSCSNLAVCCNPNKLQETILEFQKRGRTLMDVPSLEDAFPDCAGLKGSNRESCACPKCSFNFGAFKK</sequence>
<feature type="region of interest" description="Disordered" evidence="3">
    <location>
        <begin position="782"/>
        <end position="821"/>
    </location>
</feature>
<feature type="domain" description="Integrase catalytic" evidence="4">
    <location>
        <begin position="1345"/>
        <end position="1519"/>
    </location>
</feature>
<dbReference type="EMBL" id="LGRX02004562">
    <property type="protein sequence ID" value="KAK3280043.1"/>
    <property type="molecule type" value="Genomic_DNA"/>
</dbReference>
<dbReference type="InterPro" id="IPR057670">
    <property type="entry name" value="SH3_retrovirus"/>
</dbReference>
<evidence type="ECO:0000259" key="4">
    <source>
        <dbReference type="PROSITE" id="PS50994"/>
    </source>
</evidence>
<reference evidence="5 6" key="1">
    <citation type="journal article" date="2015" name="Genome Biol. Evol.">
        <title>Comparative Genomics of a Bacterivorous Green Alga Reveals Evolutionary Causalities and Consequences of Phago-Mixotrophic Mode of Nutrition.</title>
        <authorList>
            <person name="Burns J.A."/>
            <person name="Paasch A."/>
            <person name="Narechania A."/>
            <person name="Kim E."/>
        </authorList>
    </citation>
    <scope>NUCLEOTIDE SEQUENCE [LARGE SCALE GENOMIC DNA]</scope>
    <source>
        <strain evidence="5 6">PLY_AMNH</strain>
    </source>
</reference>
<comment type="caution">
    <text evidence="5">The sequence shown here is derived from an EMBL/GenBank/DDBJ whole genome shotgun (WGS) entry which is preliminary data.</text>
</comment>
<feature type="compositionally biased region" description="Acidic residues" evidence="3">
    <location>
        <begin position="880"/>
        <end position="915"/>
    </location>
</feature>
<accession>A0AAE0GLB9</accession>
<dbReference type="GO" id="GO:0015074">
    <property type="term" value="P:DNA integration"/>
    <property type="evidence" value="ECO:0007669"/>
    <property type="project" value="InterPro"/>
</dbReference>
<dbReference type="PANTHER" id="PTHR42648">
    <property type="entry name" value="TRANSPOSASE, PUTATIVE-RELATED"/>
    <property type="match status" value="1"/>
</dbReference>
<dbReference type="Pfam" id="PF07727">
    <property type="entry name" value="RVT_2"/>
    <property type="match status" value="2"/>
</dbReference>
<dbReference type="Pfam" id="PF05869">
    <property type="entry name" value="Dam"/>
    <property type="match status" value="1"/>
</dbReference>
<proteinExistence type="predicted"/>
<gene>
    <name evidence="5" type="ORF">CYMTET_12103</name>
</gene>
<evidence type="ECO:0000256" key="2">
    <source>
        <dbReference type="ARBA" id="ARBA00022801"/>
    </source>
</evidence>
<name>A0AAE0GLB9_9CHLO</name>
<dbReference type="InterPro" id="IPR012337">
    <property type="entry name" value="RNaseH-like_sf"/>
</dbReference>
<feature type="region of interest" description="Disordered" evidence="3">
    <location>
        <begin position="869"/>
        <end position="924"/>
    </location>
</feature>
<evidence type="ECO:0000256" key="3">
    <source>
        <dbReference type="SAM" id="MobiDB-lite"/>
    </source>
</evidence>
<keyword evidence="1" id="KW-0479">Metal-binding</keyword>
<protein>
    <recommendedName>
        <fullName evidence="4">Integrase catalytic domain-containing protein</fullName>
    </recommendedName>
</protein>
<evidence type="ECO:0000256" key="1">
    <source>
        <dbReference type="ARBA" id="ARBA00022723"/>
    </source>
</evidence>
<dbReference type="SUPFAM" id="SSF53098">
    <property type="entry name" value="Ribonuclease H-like"/>
    <property type="match status" value="1"/>
</dbReference>
<feature type="region of interest" description="Disordered" evidence="3">
    <location>
        <begin position="1"/>
        <end position="30"/>
    </location>
</feature>
<dbReference type="InterPro" id="IPR001584">
    <property type="entry name" value="Integrase_cat-core"/>
</dbReference>
<dbReference type="InterPro" id="IPR008593">
    <property type="entry name" value="Dam_MeTrfase"/>
</dbReference>
<dbReference type="Pfam" id="PF25597">
    <property type="entry name" value="SH3_retrovirus"/>
    <property type="match status" value="1"/>
</dbReference>
<feature type="region of interest" description="Disordered" evidence="3">
    <location>
        <begin position="74"/>
        <end position="93"/>
    </location>
</feature>
<dbReference type="InterPro" id="IPR013103">
    <property type="entry name" value="RVT_2"/>
</dbReference>
<dbReference type="PROSITE" id="PS50994">
    <property type="entry name" value="INTEGRASE"/>
    <property type="match status" value="1"/>
</dbReference>
<dbReference type="GO" id="GO:0003677">
    <property type="term" value="F:DNA binding"/>
    <property type="evidence" value="ECO:0007669"/>
    <property type="project" value="InterPro"/>
</dbReference>
<keyword evidence="2" id="KW-0378">Hydrolase</keyword>
<feature type="region of interest" description="Disordered" evidence="3">
    <location>
        <begin position="490"/>
        <end position="516"/>
    </location>
</feature>